<sequence>MIAQVFDEEGGARGRSERERAAEVARLRVLLGGSAGGVGVGVGGSAGGGLLEDGVGVGVGIGVGVSVGGRIGGAEDAEAPDVPALPALRGVLPGGVLRRGGVVAVQDRTRSWGEAPSYLALALAAGASAGGAWCGVVGLPAFGIAAAAGMGADLGRFLMVDEPGDRWAEAVGVLAGAVDLLLVRPPRLPNGEHVRRIGARIRRTVRQRGAALVVAGEWPGADLRLRLTDAAWSGLGAGTGHLTGRRVTLAADGRGAAGRERTARLWLPAADGAVREWAGEAMETGDVSAAGRQPFGVSAEIREGGEVVRLWSA</sequence>
<accession>A0ABP5DC61</accession>
<comment type="caution">
    <text evidence="1">The sequence shown here is derived from an EMBL/GenBank/DDBJ whole genome shotgun (WGS) entry which is preliminary data.</text>
</comment>
<dbReference type="Proteomes" id="UP001499854">
    <property type="component" value="Unassembled WGS sequence"/>
</dbReference>
<keyword evidence="2" id="KW-1185">Reference proteome</keyword>
<evidence type="ECO:0000313" key="1">
    <source>
        <dbReference type="EMBL" id="GAA1976300.1"/>
    </source>
</evidence>
<proteinExistence type="predicted"/>
<protein>
    <submittedName>
        <fullName evidence="1">Uncharacterized protein</fullName>
    </submittedName>
</protein>
<gene>
    <name evidence="1" type="ORF">GCM10009838_40730</name>
</gene>
<evidence type="ECO:0000313" key="2">
    <source>
        <dbReference type="Proteomes" id="UP001499854"/>
    </source>
</evidence>
<reference evidence="2" key="1">
    <citation type="journal article" date="2019" name="Int. J. Syst. Evol. Microbiol.">
        <title>The Global Catalogue of Microorganisms (GCM) 10K type strain sequencing project: providing services to taxonomists for standard genome sequencing and annotation.</title>
        <authorList>
            <consortium name="The Broad Institute Genomics Platform"/>
            <consortium name="The Broad Institute Genome Sequencing Center for Infectious Disease"/>
            <person name="Wu L."/>
            <person name="Ma J."/>
        </authorList>
    </citation>
    <scope>NUCLEOTIDE SEQUENCE [LARGE SCALE GENOMIC DNA]</scope>
    <source>
        <strain evidence="2">JCM 16013</strain>
    </source>
</reference>
<name>A0ABP5DC61_9ACTN</name>
<dbReference type="EMBL" id="BAAAQM010000022">
    <property type="protein sequence ID" value="GAA1976300.1"/>
    <property type="molecule type" value="Genomic_DNA"/>
</dbReference>
<organism evidence="1 2">
    <name type="scientific">Catenulispora subtropica</name>
    <dbReference type="NCBI Taxonomy" id="450798"/>
    <lineage>
        <taxon>Bacteria</taxon>
        <taxon>Bacillati</taxon>
        <taxon>Actinomycetota</taxon>
        <taxon>Actinomycetes</taxon>
        <taxon>Catenulisporales</taxon>
        <taxon>Catenulisporaceae</taxon>
        <taxon>Catenulispora</taxon>
    </lineage>
</organism>